<keyword evidence="8 11" id="KW-0234">DNA repair</keyword>
<comment type="similarity">
    <text evidence="1 11">Belongs to the peptidase M24 family. SPT16 subfamily.</text>
</comment>
<evidence type="ECO:0000256" key="10">
    <source>
        <dbReference type="ARBA" id="ARBA00025370"/>
    </source>
</evidence>
<dbReference type="SMART" id="SM01286">
    <property type="entry name" value="SPT16"/>
    <property type="match status" value="1"/>
</dbReference>
<keyword evidence="5 11" id="KW-0805">Transcription regulation</keyword>
<keyword evidence="4 11" id="KW-0227">DNA damage</keyword>
<evidence type="ECO:0000256" key="5">
    <source>
        <dbReference type="ARBA" id="ARBA00023015"/>
    </source>
</evidence>
<dbReference type="InterPro" id="IPR013719">
    <property type="entry name" value="RTT106/SPT16-like_middle_dom"/>
</dbReference>
<dbReference type="InterPro" id="IPR029148">
    <property type="entry name" value="FACT-SPT16_Nlobe"/>
</dbReference>
<organism evidence="16 17">
    <name type="scientific">Russula ochroleuca</name>
    <dbReference type="NCBI Taxonomy" id="152965"/>
    <lineage>
        <taxon>Eukaryota</taxon>
        <taxon>Fungi</taxon>
        <taxon>Dikarya</taxon>
        <taxon>Basidiomycota</taxon>
        <taxon>Agaricomycotina</taxon>
        <taxon>Agaricomycetes</taxon>
        <taxon>Russulales</taxon>
        <taxon>Russulaceae</taxon>
        <taxon>Russula</taxon>
    </lineage>
</organism>
<dbReference type="EMBL" id="WHVB01000010">
    <property type="protein sequence ID" value="KAF8479227.1"/>
    <property type="molecule type" value="Genomic_DNA"/>
</dbReference>
<dbReference type="InterPro" id="IPR029149">
    <property type="entry name" value="Creatin/AminoP/Spt16_N"/>
</dbReference>
<keyword evidence="9 11" id="KW-0539">Nucleus</keyword>
<accession>A0A9P5T8V2</accession>
<dbReference type="Gene3D" id="2.30.29.150">
    <property type="match status" value="1"/>
</dbReference>
<dbReference type="InterPro" id="IPR000994">
    <property type="entry name" value="Pept_M24"/>
</dbReference>
<gene>
    <name evidence="16" type="ORF">DFH94DRAFT_632220</name>
</gene>
<dbReference type="FunFam" id="2.30.29.210:FF:000001">
    <property type="entry name" value="FACT complex subunit spt16"/>
    <property type="match status" value="1"/>
</dbReference>
<protein>
    <recommendedName>
        <fullName evidence="11">FACT complex subunit</fullName>
    </recommendedName>
</protein>
<dbReference type="Gene3D" id="2.30.29.210">
    <property type="entry name" value="FACT complex subunit Spt16p/Cdc68p"/>
    <property type="match status" value="1"/>
</dbReference>
<feature type="domain" description="FACT complex subunit SPT16 middle" evidence="14">
    <location>
        <begin position="553"/>
        <end position="703"/>
    </location>
</feature>
<feature type="domain" description="Histone chaperone RTT106/FACT complex subunit SPT16-like middle" evidence="15">
    <location>
        <begin position="829"/>
        <end position="919"/>
    </location>
</feature>
<evidence type="ECO:0000256" key="6">
    <source>
        <dbReference type="ARBA" id="ARBA00023054"/>
    </source>
</evidence>
<feature type="compositionally biased region" description="Low complexity" evidence="12">
    <location>
        <begin position="968"/>
        <end position="982"/>
    </location>
</feature>
<dbReference type="GO" id="GO:0006281">
    <property type="term" value="P:DNA repair"/>
    <property type="evidence" value="ECO:0007669"/>
    <property type="project" value="UniProtKB-UniRule"/>
</dbReference>
<dbReference type="SMART" id="SM01287">
    <property type="entry name" value="Rtt106"/>
    <property type="match status" value="1"/>
</dbReference>
<sequence length="1081" mass="121981">MTEELNRELIHSRMKIIYDSWAKAGKNDEYSAIADVDAIFLAAGEDEPVRKGTAFQTWLLGYEFPSTFILFQKDKLSILCSARKARILEQLQKHKSVVPVEIFTLAKSKEPPTDALPRFLSVFTSNQRIGTLSKETYAGKLIDEWNNALAASNNKPEMTDIAASISTFMGVKDDEELATIRTAANLTVTLLTHYVALKLETILDRETKISHDQFAAQIEARLGSGEGENAKGPDTKVWSKGRGINDVDWLSTEFCYSPIIQSRSSADGYDLKPTAESSAEDMSHKGVFLVSLGMRYKGYCANLGRTFIVDPDKEQESVYNLLLNLQAEILQRMKDGSVARDLYQYALSYVKKHKPDLEKHFVKNIGFGMGMEFRDSTYLLSPKNSRQLKANMIFCLSLGFQDLEDQEHKRYALQINDSVKIGQDKGVCITEGVKSVKDTLFYLTRDDSEEEKVRQKPPTKTNGNASPVKNKTAGGKVLRNKTRSAAQEEAMQSTSAKIAEHQKELQYELQEQGLAKYSEEGDGANGKEGKSWKKFQSYKGEVGLPKEVEALRIFVDRKAQTVILPIHGFAVPFHINTIKNVSKNDEGDFTYLRVNFQTPGQLAGKKEDTPFEDPDATFIRSITYRSTDGHRFDIISRQITDLKKEVNKREQQKKELADVIEQDVLVEMKGRRPHKLPEVFVRPAPDGKRLPGEVEIHQNGLRYQSPLGTQKIDVLFSNVKHLFFQPCDHELLVILHIHLKAPIMIGKKKTYDVQFFREASDVQFDETGNRKRKYRYGDEDEIEMEQQERKRRQMLNKEFKSFSERIAEAAVNSTGDALEPDIPFRELSFEGVPFRTNVRLQPTTDCLVHLSDPPFLVVTLADIEIASLERVQFGLKQFDLVLVFKDFTKAPLHINSIPSMQLDDVKNWLDSVDIPLAEGPVNLNWGPIMKTINDSPYDFFRGGGWTFLGGTGDESEQEDETETESEFEAASLQSSSESNSGVESDHDDFNASEDEGSASDFEESDGRAFQLRVTFADDSHCYLLGEDWDELEKKAAKSDKKRVDGGGRTKDDESDEDDRPKKKAPAKSKSQGKSANGKGKR</sequence>
<name>A0A9P5T8V2_9AGAM</name>
<dbReference type="Pfam" id="PF08512">
    <property type="entry name" value="Rttp106-like_middle"/>
    <property type="match status" value="1"/>
</dbReference>
<dbReference type="PANTHER" id="PTHR13980:SF15">
    <property type="entry name" value="FACT COMPLEX SUBUNIT SPT16"/>
    <property type="match status" value="1"/>
</dbReference>
<keyword evidence="3 11" id="KW-0235">DNA replication</keyword>
<evidence type="ECO:0000256" key="9">
    <source>
        <dbReference type="ARBA" id="ARBA00023242"/>
    </source>
</evidence>
<comment type="function">
    <text evidence="10 11">Component of the FACT complex, a general chromatin factor that acts to reorganize nucleosomes. The FACT complex is involved in multiple processes that require DNA as a template such as mRNA elongation, DNA replication and DNA repair. During transcription elongation the FACT complex acts as a histone chaperone that both destabilizes and restores nucleosomal structure. It facilitates the passage of RNA polymerase II and transcription by promoting the dissociation of one histone H2A-H2B dimer from the nucleosome, then subsequently promotes the reestablishment of the nucleosome following the passage of RNA polymerase II.</text>
</comment>
<dbReference type="FunFam" id="2.30.29.150:FF:000002">
    <property type="entry name" value="FACT complex subunit SPT16"/>
    <property type="match status" value="1"/>
</dbReference>
<dbReference type="GO" id="GO:0010468">
    <property type="term" value="P:regulation of gene expression"/>
    <property type="evidence" value="ECO:0007669"/>
    <property type="project" value="UniProtKB-ARBA"/>
</dbReference>
<keyword evidence="2 11" id="KW-0158">Chromosome</keyword>
<keyword evidence="17" id="KW-1185">Reference proteome</keyword>
<evidence type="ECO:0000256" key="7">
    <source>
        <dbReference type="ARBA" id="ARBA00023163"/>
    </source>
</evidence>
<dbReference type="InterPro" id="IPR040258">
    <property type="entry name" value="Spt16"/>
</dbReference>
<feature type="compositionally biased region" description="Basic and acidic residues" evidence="12">
    <location>
        <begin position="1033"/>
        <end position="1051"/>
    </location>
</feature>
<dbReference type="InterPro" id="IPR056595">
    <property type="entry name" value="Fact-SPT16_PH"/>
</dbReference>
<evidence type="ECO:0000256" key="2">
    <source>
        <dbReference type="ARBA" id="ARBA00022454"/>
    </source>
</evidence>
<dbReference type="Pfam" id="PF08644">
    <property type="entry name" value="SPT16"/>
    <property type="match status" value="1"/>
</dbReference>
<dbReference type="SUPFAM" id="SSF55920">
    <property type="entry name" value="Creatinase/aminopeptidase"/>
    <property type="match status" value="1"/>
</dbReference>
<keyword evidence="6" id="KW-0175">Coiled coil</keyword>
<dbReference type="InterPro" id="IPR011993">
    <property type="entry name" value="PH-like_dom_sf"/>
</dbReference>
<evidence type="ECO:0000256" key="4">
    <source>
        <dbReference type="ARBA" id="ARBA00022763"/>
    </source>
</evidence>
<dbReference type="PANTHER" id="PTHR13980">
    <property type="entry name" value="CDC68 RELATED"/>
    <property type="match status" value="1"/>
</dbReference>
<dbReference type="AlphaFoldDB" id="A0A9P5T8V2"/>
<evidence type="ECO:0000256" key="12">
    <source>
        <dbReference type="SAM" id="MobiDB-lite"/>
    </source>
</evidence>
<dbReference type="Gene3D" id="3.90.230.10">
    <property type="entry name" value="Creatinase/methionine aminopeptidase superfamily"/>
    <property type="match status" value="1"/>
</dbReference>
<evidence type="ECO:0000259" key="13">
    <source>
        <dbReference type="SMART" id="SM01285"/>
    </source>
</evidence>
<dbReference type="OrthoDB" id="10251642at2759"/>
<reference evidence="16" key="1">
    <citation type="submission" date="2019-10" db="EMBL/GenBank/DDBJ databases">
        <authorList>
            <consortium name="DOE Joint Genome Institute"/>
            <person name="Kuo A."/>
            <person name="Miyauchi S."/>
            <person name="Kiss E."/>
            <person name="Drula E."/>
            <person name="Kohler A."/>
            <person name="Sanchez-Garcia M."/>
            <person name="Andreopoulos B."/>
            <person name="Barry K.W."/>
            <person name="Bonito G."/>
            <person name="Buee M."/>
            <person name="Carver A."/>
            <person name="Chen C."/>
            <person name="Cichocki N."/>
            <person name="Clum A."/>
            <person name="Culley D."/>
            <person name="Crous P.W."/>
            <person name="Fauchery L."/>
            <person name="Girlanda M."/>
            <person name="Hayes R."/>
            <person name="Keri Z."/>
            <person name="LaButti K."/>
            <person name="Lipzen A."/>
            <person name="Lombard V."/>
            <person name="Magnuson J."/>
            <person name="Maillard F."/>
            <person name="Morin E."/>
            <person name="Murat C."/>
            <person name="Nolan M."/>
            <person name="Ohm R."/>
            <person name="Pangilinan J."/>
            <person name="Pereira M."/>
            <person name="Perotto S."/>
            <person name="Peter M."/>
            <person name="Riley R."/>
            <person name="Sitrit Y."/>
            <person name="Stielow B."/>
            <person name="Szollosi G."/>
            <person name="Zifcakova L."/>
            <person name="Stursova M."/>
            <person name="Spatafora J.W."/>
            <person name="Tedersoo L."/>
            <person name="Vaario L.-M."/>
            <person name="Yamada A."/>
            <person name="Yan M."/>
            <person name="Wang P."/>
            <person name="Xu J."/>
            <person name="Bruns T."/>
            <person name="Baldrian P."/>
            <person name="Vilgalys R."/>
            <person name="Henrissat B."/>
            <person name="Grigoriev I.V."/>
            <person name="Hibbett D."/>
            <person name="Nagy L.G."/>
            <person name="Martin F.M."/>
        </authorList>
    </citation>
    <scope>NUCLEOTIDE SEQUENCE</scope>
    <source>
        <strain evidence="16">Prilba</strain>
    </source>
</reference>
<dbReference type="GO" id="GO:0006260">
    <property type="term" value="P:DNA replication"/>
    <property type="evidence" value="ECO:0007669"/>
    <property type="project" value="UniProtKB-KW"/>
</dbReference>
<evidence type="ECO:0000256" key="8">
    <source>
        <dbReference type="ARBA" id="ARBA00023204"/>
    </source>
</evidence>
<dbReference type="GO" id="GO:0006368">
    <property type="term" value="P:transcription elongation by RNA polymerase II"/>
    <property type="evidence" value="ECO:0007669"/>
    <property type="project" value="TreeGrafter"/>
</dbReference>
<dbReference type="Pfam" id="PF00557">
    <property type="entry name" value="Peptidase_M24"/>
    <property type="match status" value="1"/>
</dbReference>
<evidence type="ECO:0000256" key="1">
    <source>
        <dbReference type="ARBA" id="ARBA00010779"/>
    </source>
</evidence>
<dbReference type="Pfam" id="PF14826">
    <property type="entry name" value="FACT-Spt16_Nlob"/>
    <property type="match status" value="1"/>
</dbReference>
<evidence type="ECO:0000256" key="11">
    <source>
        <dbReference type="RuleBase" id="RU367052"/>
    </source>
</evidence>
<proteinExistence type="inferred from homology"/>
<feature type="region of interest" description="Disordered" evidence="12">
    <location>
        <begin position="950"/>
        <end position="1004"/>
    </location>
</feature>
<evidence type="ECO:0000259" key="15">
    <source>
        <dbReference type="SMART" id="SM01287"/>
    </source>
</evidence>
<dbReference type="Pfam" id="PF24824">
    <property type="entry name" value="PH_SPT16"/>
    <property type="match status" value="1"/>
</dbReference>
<evidence type="ECO:0000313" key="17">
    <source>
        <dbReference type="Proteomes" id="UP000759537"/>
    </source>
</evidence>
<dbReference type="InterPro" id="IPR013953">
    <property type="entry name" value="FACT_SPT16_M"/>
</dbReference>
<dbReference type="SMART" id="SM01285">
    <property type="entry name" value="FACT-Spt16_Nlob"/>
    <property type="match status" value="1"/>
</dbReference>
<feature type="compositionally biased region" description="Acidic residues" evidence="12">
    <location>
        <begin position="953"/>
        <end position="967"/>
    </location>
</feature>
<comment type="caution">
    <text evidence="16">The sequence shown here is derived from an EMBL/GenBank/DDBJ whole genome shotgun (WGS) entry which is preliminary data.</text>
</comment>
<dbReference type="FunFam" id="2.30.29.30:FF:000017">
    <property type="entry name" value="FACT complex subunit SPT16"/>
    <property type="match status" value="1"/>
</dbReference>
<dbReference type="InterPro" id="IPR036005">
    <property type="entry name" value="Creatinase/aminopeptidase-like"/>
</dbReference>
<feature type="compositionally biased region" description="Acidic residues" evidence="12">
    <location>
        <begin position="990"/>
        <end position="1003"/>
    </location>
</feature>
<comment type="subcellular location">
    <subcellularLocation>
        <location evidence="11">Nucleus</location>
    </subcellularLocation>
    <subcellularLocation>
        <location evidence="11">Chromosome</location>
    </subcellularLocation>
</comment>
<feature type="region of interest" description="Disordered" evidence="12">
    <location>
        <begin position="448"/>
        <end position="499"/>
    </location>
</feature>
<dbReference type="Gene3D" id="2.30.29.30">
    <property type="entry name" value="Pleckstrin-homology domain (PH domain)/Phosphotyrosine-binding domain (PTB)"/>
    <property type="match status" value="1"/>
</dbReference>
<feature type="region of interest" description="Disordered" evidence="12">
    <location>
        <begin position="1033"/>
        <end position="1081"/>
    </location>
</feature>
<feature type="domain" description="FACT complex subunit SPT16 N-terminal lobe" evidence="13">
    <location>
        <begin position="5"/>
        <end position="165"/>
    </location>
</feature>
<evidence type="ECO:0000256" key="3">
    <source>
        <dbReference type="ARBA" id="ARBA00022705"/>
    </source>
</evidence>
<dbReference type="FunFam" id="3.90.230.10:FF:000005">
    <property type="entry name" value="FACT complex subunit spt16"/>
    <property type="match status" value="1"/>
</dbReference>
<keyword evidence="7 11" id="KW-0804">Transcription</keyword>
<evidence type="ECO:0000259" key="14">
    <source>
        <dbReference type="SMART" id="SM01286"/>
    </source>
</evidence>
<dbReference type="Proteomes" id="UP000759537">
    <property type="component" value="Unassembled WGS sequence"/>
</dbReference>
<reference evidence="16" key="2">
    <citation type="journal article" date="2020" name="Nat. Commun.">
        <title>Large-scale genome sequencing of mycorrhizal fungi provides insights into the early evolution of symbiotic traits.</title>
        <authorList>
            <person name="Miyauchi S."/>
            <person name="Kiss E."/>
            <person name="Kuo A."/>
            <person name="Drula E."/>
            <person name="Kohler A."/>
            <person name="Sanchez-Garcia M."/>
            <person name="Morin E."/>
            <person name="Andreopoulos B."/>
            <person name="Barry K.W."/>
            <person name="Bonito G."/>
            <person name="Buee M."/>
            <person name="Carver A."/>
            <person name="Chen C."/>
            <person name="Cichocki N."/>
            <person name="Clum A."/>
            <person name="Culley D."/>
            <person name="Crous P.W."/>
            <person name="Fauchery L."/>
            <person name="Girlanda M."/>
            <person name="Hayes R.D."/>
            <person name="Keri Z."/>
            <person name="LaButti K."/>
            <person name="Lipzen A."/>
            <person name="Lombard V."/>
            <person name="Magnuson J."/>
            <person name="Maillard F."/>
            <person name="Murat C."/>
            <person name="Nolan M."/>
            <person name="Ohm R.A."/>
            <person name="Pangilinan J."/>
            <person name="Pereira M.F."/>
            <person name="Perotto S."/>
            <person name="Peter M."/>
            <person name="Pfister S."/>
            <person name="Riley R."/>
            <person name="Sitrit Y."/>
            <person name="Stielow J.B."/>
            <person name="Szollosi G."/>
            <person name="Zifcakova L."/>
            <person name="Stursova M."/>
            <person name="Spatafora J.W."/>
            <person name="Tedersoo L."/>
            <person name="Vaario L.M."/>
            <person name="Yamada A."/>
            <person name="Yan M."/>
            <person name="Wang P."/>
            <person name="Xu J."/>
            <person name="Bruns T."/>
            <person name="Baldrian P."/>
            <person name="Vilgalys R."/>
            <person name="Dunand C."/>
            <person name="Henrissat B."/>
            <person name="Grigoriev I.V."/>
            <person name="Hibbett D."/>
            <person name="Nagy L.G."/>
            <person name="Martin F.M."/>
        </authorList>
    </citation>
    <scope>NUCLEOTIDE SEQUENCE</scope>
    <source>
        <strain evidence="16">Prilba</strain>
    </source>
</reference>
<feature type="compositionally biased region" description="Polar residues" evidence="12">
    <location>
        <begin position="458"/>
        <end position="469"/>
    </location>
</feature>
<evidence type="ECO:0000313" key="16">
    <source>
        <dbReference type="EMBL" id="KAF8479227.1"/>
    </source>
</evidence>
<comment type="subunit">
    <text evidence="11">Component of the FACT complex.</text>
</comment>
<dbReference type="Gene3D" id="3.40.350.10">
    <property type="entry name" value="Creatinase/prolidase N-terminal domain"/>
    <property type="match status" value="1"/>
</dbReference>
<dbReference type="GO" id="GO:0031491">
    <property type="term" value="F:nucleosome binding"/>
    <property type="evidence" value="ECO:0007669"/>
    <property type="project" value="TreeGrafter"/>
</dbReference>
<dbReference type="GO" id="GO:0035101">
    <property type="term" value="C:FACT complex"/>
    <property type="evidence" value="ECO:0007669"/>
    <property type="project" value="UniProtKB-UniRule"/>
</dbReference>